<organism evidence="2 3">
    <name type="scientific">Streptomyces boluensis</name>
    <dbReference type="NCBI Taxonomy" id="1775135"/>
    <lineage>
        <taxon>Bacteria</taxon>
        <taxon>Bacillati</taxon>
        <taxon>Actinomycetota</taxon>
        <taxon>Actinomycetes</taxon>
        <taxon>Kitasatosporales</taxon>
        <taxon>Streptomycetaceae</taxon>
        <taxon>Streptomyces</taxon>
    </lineage>
</organism>
<protein>
    <submittedName>
        <fullName evidence="2">Uncharacterized protein</fullName>
    </submittedName>
</protein>
<dbReference type="EMBL" id="JAAAHS010000007">
    <property type="protein sequence ID" value="NBE50235.1"/>
    <property type="molecule type" value="Genomic_DNA"/>
</dbReference>
<reference evidence="2" key="1">
    <citation type="submission" date="2020-01" db="EMBL/GenBank/DDBJ databases">
        <title>Whole-genome analyses of novel actinobacteria.</title>
        <authorList>
            <person name="Sahin N."/>
        </authorList>
    </citation>
    <scope>NUCLEOTIDE SEQUENCE</scope>
    <source>
        <strain evidence="2">YC537</strain>
    </source>
</reference>
<dbReference type="AlphaFoldDB" id="A0A964UR68"/>
<evidence type="ECO:0000313" key="2">
    <source>
        <dbReference type="EMBL" id="NBE50235.1"/>
    </source>
</evidence>
<comment type="caution">
    <text evidence="2">The sequence shown here is derived from an EMBL/GenBank/DDBJ whole genome shotgun (WGS) entry which is preliminary data.</text>
</comment>
<evidence type="ECO:0000313" key="3">
    <source>
        <dbReference type="Proteomes" id="UP000598297"/>
    </source>
</evidence>
<keyword evidence="3" id="KW-1185">Reference proteome</keyword>
<dbReference type="Proteomes" id="UP000598297">
    <property type="component" value="Unassembled WGS sequence"/>
</dbReference>
<proteinExistence type="predicted"/>
<sequence>MAYVKSSPERSMPTAVAPYSLSLSVRALTCRLERIHHLTGINLADPRGPLPERLPDLRSKSLHRTHTALG</sequence>
<accession>A0A964UR68</accession>
<feature type="region of interest" description="Disordered" evidence="1">
    <location>
        <begin position="42"/>
        <end position="70"/>
    </location>
</feature>
<feature type="compositionally biased region" description="Basic residues" evidence="1">
    <location>
        <begin position="60"/>
        <end position="70"/>
    </location>
</feature>
<evidence type="ECO:0000256" key="1">
    <source>
        <dbReference type="SAM" id="MobiDB-lite"/>
    </source>
</evidence>
<name>A0A964UR68_9ACTN</name>
<gene>
    <name evidence="2" type="ORF">GUY60_02085</name>
</gene>